<dbReference type="Proteomes" id="UP000248706">
    <property type="component" value="Unassembled WGS sequence"/>
</dbReference>
<keyword evidence="2" id="KW-0805">Transcription regulation</keyword>
<evidence type="ECO:0000313" key="7">
    <source>
        <dbReference type="EMBL" id="RAQ96617.1"/>
    </source>
</evidence>
<dbReference type="InterPro" id="IPR039425">
    <property type="entry name" value="RNA_pol_sigma-70-like"/>
</dbReference>
<name>A0A328VGP6_9CHLR</name>
<comment type="similarity">
    <text evidence="1">Belongs to the sigma-70 factor family. ECF subfamily.</text>
</comment>
<proteinExistence type="inferred from homology"/>
<sequence>MEQDDAQLVRASQHGDREAFALLVQRYQRRVFNMILRMLQDYEEACEITQEAFLAAWQGLPTFRGEARFPTWLYRIAYNCCLRQLEQRRRDKALQNAMQEQQLLDEAGGQRCQAESTLEARDRQALVREQLEALPTKYRIVLVLRHLQEMTYEEMAEILMMPIGTIKTHLFRARNLLKERLQAQRQADSQKAEVTNALQ</sequence>
<dbReference type="NCBIfam" id="TIGR02937">
    <property type="entry name" value="sigma70-ECF"/>
    <property type="match status" value="1"/>
</dbReference>
<evidence type="ECO:0000259" key="5">
    <source>
        <dbReference type="Pfam" id="PF04542"/>
    </source>
</evidence>
<accession>A0A328VGP6</accession>
<protein>
    <recommendedName>
        <fullName evidence="9">RNA polymerase subunit sigma-24</fullName>
    </recommendedName>
</protein>
<dbReference type="SUPFAM" id="SSF88659">
    <property type="entry name" value="Sigma3 and sigma4 domains of RNA polymerase sigma factors"/>
    <property type="match status" value="1"/>
</dbReference>
<dbReference type="GO" id="GO:0006352">
    <property type="term" value="P:DNA-templated transcription initiation"/>
    <property type="evidence" value="ECO:0007669"/>
    <property type="project" value="InterPro"/>
</dbReference>
<dbReference type="CDD" id="cd06171">
    <property type="entry name" value="Sigma70_r4"/>
    <property type="match status" value="1"/>
</dbReference>
<dbReference type="InterPro" id="IPR013324">
    <property type="entry name" value="RNA_pol_sigma_r3/r4-like"/>
</dbReference>
<evidence type="ECO:0000313" key="8">
    <source>
        <dbReference type="Proteomes" id="UP000248706"/>
    </source>
</evidence>
<gene>
    <name evidence="7" type="ORF">A4R35_13820</name>
</gene>
<keyword evidence="8" id="KW-1185">Reference proteome</keyword>
<evidence type="ECO:0008006" key="9">
    <source>
        <dbReference type="Google" id="ProtNLM"/>
    </source>
</evidence>
<dbReference type="PANTHER" id="PTHR43133">
    <property type="entry name" value="RNA POLYMERASE ECF-TYPE SIGMA FACTO"/>
    <property type="match status" value="1"/>
</dbReference>
<feature type="domain" description="RNA polymerase sigma-70 region 2" evidence="5">
    <location>
        <begin position="23"/>
        <end position="90"/>
    </location>
</feature>
<dbReference type="Pfam" id="PF04542">
    <property type="entry name" value="Sigma70_r2"/>
    <property type="match status" value="1"/>
</dbReference>
<evidence type="ECO:0000256" key="4">
    <source>
        <dbReference type="ARBA" id="ARBA00023163"/>
    </source>
</evidence>
<dbReference type="InterPro" id="IPR007627">
    <property type="entry name" value="RNA_pol_sigma70_r2"/>
</dbReference>
<dbReference type="InterPro" id="IPR036388">
    <property type="entry name" value="WH-like_DNA-bd_sf"/>
</dbReference>
<comment type="caution">
    <text evidence="7">The sequence shown here is derived from an EMBL/GenBank/DDBJ whole genome shotgun (WGS) entry which is preliminary data.</text>
</comment>
<dbReference type="Gene3D" id="1.10.1740.10">
    <property type="match status" value="1"/>
</dbReference>
<dbReference type="AlphaFoldDB" id="A0A328VGP6"/>
<dbReference type="GO" id="GO:0003677">
    <property type="term" value="F:DNA binding"/>
    <property type="evidence" value="ECO:0007669"/>
    <property type="project" value="InterPro"/>
</dbReference>
<dbReference type="InterPro" id="IPR014284">
    <property type="entry name" value="RNA_pol_sigma-70_dom"/>
</dbReference>
<dbReference type="InterPro" id="IPR013249">
    <property type="entry name" value="RNA_pol_sigma70_r4_t2"/>
</dbReference>
<dbReference type="SUPFAM" id="SSF88946">
    <property type="entry name" value="Sigma2 domain of RNA polymerase sigma factors"/>
    <property type="match status" value="1"/>
</dbReference>
<dbReference type="InterPro" id="IPR013325">
    <property type="entry name" value="RNA_pol_sigma_r2"/>
</dbReference>
<keyword evidence="3" id="KW-0731">Sigma factor</keyword>
<feature type="domain" description="RNA polymerase sigma factor 70 region 4 type 2" evidence="6">
    <location>
        <begin position="126"/>
        <end position="175"/>
    </location>
</feature>
<organism evidence="7 8">
    <name type="scientific">Thermogemmatispora tikiterensis</name>
    <dbReference type="NCBI Taxonomy" id="1825093"/>
    <lineage>
        <taxon>Bacteria</taxon>
        <taxon>Bacillati</taxon>
        <taxon>Chloroflexota</taxon>
        <taxon>Ktedonobacteria</taxon>
        <taxon>Thermogemmatisporales</taxon>
        <taxon>Thermogemmatisporaceae</taxon>
        <taxon>Thermogemmatispora</taxon>
    </lineage>
</organism>
<dbReference type="Pfam" id="PF08281">
    <property type="entry name" value="Sigma70_r4_2"/>
    <property type="match status" value="1"/>
</dbReference>
<evidence type="ECO:0000256" key="1">
    <source>
        <dbReference type="ARBA" id="ARBA00010641"/>
    </source>
</evidence>
<keyword evidence="4" id="KW-0804">Transcription</keyword>
<dbReference type="GO" id="GO:0016987">
    <property type="term" value="F:sigma factor activity"/>
    <property type="evidence" value="ECO:0007669"/>
    <property type="project" value="UniProtKB-KW"/>
</dbReference>
<evidence type="ECO:0000259" key="6">
    <source>
        <dbReference type="Pfam" id="PF08281"/>
    </source>
</evidence>
<evidence type="ECO:0000256" key="3">
    <source>
        <dbReference type="ARBA" id="ARBA00023082"/>
    </source>
</evidence>
<reference evidence="7 8" key="1">
    <citation type="submission" date="2016-08" db="EMBL/GenBank/DDBJ databases">
        <title>Analysis of Carbohydrate Active Enzymes in Thermogemmatispora T81 Reveals Carbohydrate Degradation Ability.</title>
        <authorList>
            <person name="Tomazini A."/>
            <person name="Lal S."/>
            <person name="Stott M."/>
            <person name="Henrissat B."/>
            <person name="Polikarpov I."/>
            <person name="Sparling R."/>
            <person name="Levin D.B."/>
        </authorList>
    </citation>
    <scope>NUCLEOTIDE SEQUENCE [LARGE SCALE GENOMIC DNA]</scope>
    <source>
        <strain evidence="7 8">T81</strain>
    </source>
</reference>
<dbReference type="Gene3D" id="1.10.10.10">
    <property type="entry name" value="Winged helix-like DNA-binding domain superfamily/Winged helix DNA-binding domain"/>
    <property type="match status" value="1"/>
</dbReference>
<dbReference type="EMBL" id="MCIF01000002">
    <property type="protein sequence ID" value="RAQ96617.1"/>
    <property type="molecule type" value="Genomic_DNA"/>
</dbReference>
<dbReference type="PANTHER" id="PTHR43133:SF51">
    <property type="entry name" value="RNA POLYMERASE SIGMA FACTOR"/>
    <property type="match status" value="1"/>
</dbReference>
<evidence type="ECO:0000256" key="2">
    <source>
        <dbReference type="ARBA" id="ARBA00023015"/>
    </source>
</evidence>